<dbReference type="EMBL" id="CP002106">
    <property type="protein sequence ID" value="ADK68539.1"/>
    <property type="molecule type" value="Genomic_DNA"/>
</dbReference>
<dbReference type="eggNOG" id="COG0084">
    <property type="taxonomic scope" value="Bacteria"/>
</dbReference>
<organism evidence="1 2">
    <name type="scientific">Olsenella uli (strain ATCC 49627 / DSM 7084 / CCUG 31166 / CIP 109912 / JCM 12494 / LMG 11480 / NCIMB 702895 / VPI D76D-27C)</name>
    <name type="common">Lactobacillus uli</name>
    <dbReference type="NCBI Taxonomy" id="633147"/>
    <lineage>
        <taxon>Bacteria</taxon>
        <taxon>Bacillati</taxon>
        <taxon>Actinomycetota</taxon>
        <taxon>Coriobacteriia</taxon>
        <taxon>Coriobacteriales</taxon>
        <taxon>Atopobiaceae</taxon>
        <taxon>Olsenella</taxon>
    </lineage>
</organism>
<evidence type="ECO:0000313" key="2">
    <source>
        <dbReference type="Proteomes" id="UP000000333"/>
    </source>
</evidence>
<dbReference type="Pfam" id="PF01026">
    <property type="entry name" value="TatD_DNase"/>
    <property type="match status" value="1"/>
</dbReference>
<accession>E1QWN6</accession>
<proteinExistence type="predicted"/>
<dbReference type="GeneID" id="78512833"/>
<keyword evidence="2" id="KW-1185">Reference proteome</keyword>
<dbReference type="PATRIC" id="fig|633147.7.peg.85"/>
<dbReference type="KEGG" id="ols:Olsu_1436"/>
<dbReference type="Gene3D" id="3.20.20.140">
    <property type="entry name" value="Metal-dependent hydrolases"/>
    <property type="match status" value="1"/>
</dbReference>
<name>E1QWN6_OLSUV</name>
<dbReference type="SUPFAM" id="SSF51556">
    <property type="entry name" value="Metallo-dependent hydrolases"/>
    <property type="match status" value="1"/>
</dbReference>
<dbReference type="PANTHER" id="PTHR46124">
    <property type="entry name" value="D-AMINOACYL-TRNA DEACYLASE"/>
    <property type="match status" value="1"/>
</dbReference>
<evidence type="ECO:0000313" key="1">
    <source>
        <dbReference type="EMBL" id="ADK68539.1"/>
    </source>
</evidence>
<dbReference type="OrthoDB" id="9810005at2"/>
<dbReference type="HOGENOM" id="CLU_031506_4_3_11"/>
<dbReference type="Proteomes" id="UP000000333">
    <property type="component" value="Chromosome"/>
</dbReference>
<dbReference type="GO" id="GO:0005829">
    <property type="term" value="C:cytosol"/>
    <property type="evidence" value="ECO:0007669"/>
    <property type="project" value="TreeGrafter"/>
</dbReference>
<gene>
    <name evidence="1" type="ordered locus">Olsu_1436</name>
</gene>
<dbReference type="InterPro" id="IPR032466">
    <property type="entry name" value="Metal_Hydrolase"/>
</dbReference>
<dbReference type="CDD" id="cd01310">
    <property type="entry name" value="TatD_DNAse"/>
    <property type="match status" value="1"/>
</dbReference>
<reference evidence="1 2" key="1">
    <citation type="journal article" date="2010" name="Stand. Genomic Sci.">
        <title>Complete genome sequence of Olsenella uli type strain (VPI D76D-27C).</title>
        <authorList>
            <person name="Goker M."/>
            <person name="Held B."/>
            <person name="Lucas S."/>
            <person name="Nolan M."/>
            <person name="Yasawong M."/>
            <person name="Glavina Del Rio T."/>
            <person name="Tice H."/>
            <person name="Cheng J.F."/>
            <person name="Bruce D."/>
            <person name="Detter J.C."/>
            <person name="Tapia R."/>
            <person name="Han C."/>
            <person name="Goodwin L."/>
            <person name="Pitluck S."/>
            <person name="Liolios K."/>
            <person name="Ivanova N."/>
            <person name="Mavromatis K."/>
            <person name="Mikhailova N."/>
            <person name="Pati A."/>
            <person name="Chen A."/>
            <person name="Palaniappan K."/>
            <person name="Land M."/>
            <person name="Hauser L."/>
            <person name="Chang Y.J."/>
            <person name="Jeffries C.D."/>
            <person name="Rohde M."/>
            <person name="Sikorski J."/>
            <person name="Pukall R."/>
            <person name="Woyke T."/>
            <person name="Bristow J."/>
            <person name="Eisen J.A."/>
            <person name="Markowitz V."/>
            <person name="Hugenholtz P."/>
            <person name="Kyrpides N.C."/>
            <person name="Klenk H.P."/>
            <person name="Lapidus A."/>
        </authorList>
    </citation>
    <scope>NUCLEOTIDE SEQUENCE [LARGE SCALE GENOMIC DNA]</scope>
    <source>
        <strain evidence="2">ATCC 49627 / DSM 7084 / CIP 109912 / JCM 12494 / NCIMB 702895 / VPI D76D-27C</strain>
    </source>
</reference>
<dbReference type="STRING" id="633147.Olsu_1436"/>
<protein>
    <submittedName>
        <fullName evidence="1">TatD-related deoxyribonuclease</fullName>
    </submittedName>
</protein>
<sequence length="344" mass="36469">MPRKPQTPPDALAPEDGTLFHDAKGRPVPLPRPLAPLADTHGHLTHFRTHDASVALCRAALAGVCLLVVPIDPADDMVGDATWGTSVGALLGWLDDQVERACGRMGECAAHGLVPPEFPGFADVPDLLGNVRIVAGAHPYGARRYLEDASVRARLEELMASPRCVGVGEIGLDYGPYNELPRDVQLAAFRAQLRLAAERNLPVELHLRDADNDPSAAAHADAARVLSEEGVPSAGCDIHCFTCGPDVMQPFVDLGCHIAFGGAATFRRSEDIRAAVGTCPDGLIISETDAPYMAPVPLRGQECEPAMVAFTASLLADVRARAGIATRGEAYRQLWENATSLLGG</sequence>
<dbReference type="GO" id="GO:0016788">
    <property type="term" value="F:hydrolase activity, acting on ester bonds"/>
    <property type="evidence" value="ECO:0007669"/>
    <property type="project" value="InterPro"/>
</dbReference>
<dbReference type="InterPro" id="IPR001130">
    <property type="entry name" value="TatD-like"/>
</dbReference>
<dbReference type="RefSeq" id="WP_013252291.1">
    <property type="nucleotide sequence ID" value="NC_014363.1"/>
</dbReference>
<dbReference type="AlphaFoldDB" id="E1QWN6"/>
<dbReference type="PANTHER" id="PTHR46124:SF2">
    <property type="entry name" value="D-AMINOACYL-TRNA DEACYLASE"/>
    <property type="match status" value="1"/>
</dbReference>